<dbReference type="Proteomes" id="UP001363035">
    <property type="component" value="Unassembled WGS sequence"/>
</dbReference>
<dbReference type="Gene3D" id="1.10.3470.10">
    <property type="entry name" value="ABC transporter involved in vitamin B12 uptake, BtuC"/>
    <property type="match status" value="1"/>
</dbReference>
<dbReference type="RefSeq" id="WP_134776399.1">
    <property type="nucleotide sequence ID" value="NZ_JAYLLN010000021.1"/>
</dbReference>
<feature type="transmembrane region" description="Helical" evidence="8">
    <location>
        <begin position="318"/>
        <end position="339"/>
    </location>
</feature>
<keyword evidence="6 8" id="KW-1133">Transmembrane helix</keyword>
<evidence type="ECO:0000256" key="2">
    <source>
        <dbReference type="ARBA" id="ARBA00007935"/>
    </source>
</evidence>
<evidence type="ECO:0000256" key="6">
    <source>
        <dbReference type="ARBA" id="ARBA00022989"/>
    </source>
</evidence>
<dbReference type="InterPro" id="IPR000522">
    <property type="entry name" value="ABC_transptr_permease_BtuC"/>
</dbReference>
<evidence type="ECO:0000256" key="7">
    <source>
        <dbReference type="ARBA" id="ARBA00023136"/>
    </source>
</evidence>
<evidence type="ECO:0000256" key="8">
    <source>
        <dbReference type="SAM" id="Phobius"/>
    </source>
</evidence>
<evidence type="ECO:0000313" key="9">
    <source>
        <dbReference type="EMBL" id="MEI5985177.1"/>
    </source>
</evidence>
<dbReference type="SUPFAM" id="SSF81345">
    <property type="entry name" value="ABC transporter involved in vitamin B12 uptake, BtuC"/>
    <property type="match status" value="1"/>
</dbReference>
<gene>
    <name evidence="9" type="ORF">VJ786_09705</name>
</gene>
<feature type="transmembrane region" description="Helical" evidence="8">
    <location>
        <begin position="252"/>
        <end position="279"/>
    </location>
</feature>
<sequence length="348" mass="36965">MIEKYKTIFIISLLLFLIGSCILSICVGAIEIPLGDLMKIINKQFRSNNPVESQQEAVLMAIRMPRVILGLLIGGTLGICGTAIQGIFRNPLAEPGLIGISSGASLFAVMFIVLGNSLFSSLTHYMGYYALAIVSFLGALLTTTVLYKFSVRKGRTSITTLLLMGIAINALIGALVGLFTFIANDEELRNITFWNLGSLGGASWQSVAALLPFALICMGSLLFFGKPLNALLLGESQAEHLGINLQQTKRTIVVLTAIGVGACVALSGIIGFLALLVPHLLRMTVTADHKFLLPGSVLLGASLLVLADLLARTIVIPAELPIGIITAIMGVPMFLAIIIKNTKEGNIS</sequence>
<proteinExistence type="inferred from homology"/>
<dbReference type="EMBL" id="JAYLLN010000021">
    <property type="protein sequence ID" value="MEI5985177.1"/>
    <property type="molecule type" value="Genomic_DNA"/>
</dbReference>
<dbReference type="PROSITE" id="PS51257">
    <property type="entry name" value="PROKAR_LIPOPROTEIN"/>
    <property type="match status" value="1"/>
</dbReference>
<keyword evidence="4" id="KW-1003">Cell membrane</keyword>
<accession>A0ABU8I636</accession>
<evidence type="ECO:0000313" key="10">
    <source>
        <dbReference type="Proteomes" id="UP001363035"/>
    </source>
</evidence>
<evidence type="ECO:0000256" key="3">
    <source>
        <dbReference type="ARBA" id="ARBA00022448"/>
    </source>
</evidence>
<comment type="similarity">
    <text evidence="2">Belongs to the binding-protein-dependent transport system permease family. FecCD subfamily.</text>
</comment>
<comment type="caution">
    <text evidence="9">The sequence shown here is derived from an EMBL/GenBank/DDBJ whole genome shotgun (WGS) entry which is preliminary data.</text>
</comment>
<reference evidence="9 10" key="1">
    <citation type="submission" date="2024-01" db="EMBL/GenBank/DDBJ databases">
        <title>Sphingobacterium tenebrionis sp. nov., a novel endophyte isolated from tenebrio molitor intestines.</title>
        <authorList>
            <person name="Zhang C."/>
        </authorList>
    </citation>
    <scope>NUCLEOTIDE SEQUENCE [LARGE SCALE GENOMIC DNA]</scope>
    <source>
        <strain evidence="9 10">PU5-4</strain>
    </source>
</reference>
<feature type="transmembrane region" description="Helical" evidence="8">
    <location>
        <begin position="126"/>
        <end position="149"/>
    </location>
</feature>
<name>A0ABU8I636_9SPHI</name>
<dbReference type="PANTHER" id="PTHR30472">
    <property type="entry name" value="FERRIC ENTEROBACTIN TRANSPORT SYSTEM PERMEASE PROTEIN"/>
    <property type="match status" value="1"/>
</dbReference>
<feature type="transmembrane region" description="Helical" evidence="8">
    <location>
        <begin position="7"/>
        <end position="30"/>
    </location>
</feature>
<organism evidence="9 10">
    <name type="scientific">Sphingobacterium tenebrionis</name>
    <dbReference type="NCBI Taxonomy" id="3111775"/>
    <lineage>
        <taxon>Bacteria</taxon>
        <taxon>Pseudomonadati</taxon>
        <taxon>Bacteroidota</taxon>
        <taxon>Sphingobacteriia</taxon>
        <taxon>Sphingobacteriales</taxon>
        <taxon>Sphingobacteriaceae</taxon>
        <taxon>Sphingobacterium</taxon>
    </lineage>
</organism>
<dbReference type="PANTHER" id="PTHR30472:SF25">
    <property type="entry name" value="ABC TRANSPORTER PERMEASE PROTEIN MJ0876-RELATED"/>
    <property type="match status" value="1"/>
</dbReference>
<feature type="transmembrane region" description="Helical" evidence="8">
    <location>
        <begin position="291"/>
        <end position="311"/>
    </location>
</feature>
<keyword evidence="3" id="KW-0813">Transport</keyword>
<evidence type="ECO:0000256" key="1">
    <source>
        <dbReference type="ARBA" id="ARBA00004651"/>
    </source>
</evidence>
<dbReference type="InterPro" id="IPR037294">
    <property type="entry name" value="ABC_BtuC-like"/>
</dbReference>
<comment type="subcellular location">
    <subcellularLocation>
        <location evidence="1">Cell membrane</location>
        <topology evidence="1">Multi-pass membrane protein</topology>
    </subcellularLocation>
</comment>
<keyword evidence="7 8" id="KW-0472">Membrane</keyword>
<dbReference type="CDD" id="cd06550">
    <property type="entry name" value="TM_ABC_iron-siderophores_like"/>
    <property type="match status" value="1"/>
</dbReference>
<evidence type="ECO:0000256" key="5">
    <source>
        <dbReference type="ARBA" id="ARBA00022692"/>
    </source>
</evidence>
<protein>
    <submittedName>
        <fullName evidence="9">Iron ABC transporter permease</fullName>
    </submittedName>
</protein>
<dbReference type="Pfam" id="PF01032">
    <property type="entry name" value="FecCD"/>
    <property type="match status" value="1"/>
</dbReference>
<feature type="transmembrane region" description="Helical" evidence="8">
    <location>
        <begin position="67"/>
        <end position="88"/>
    </location>
</feature>
<keyword evidence="5 8" id="KW-0812">Transmembrane</keyword>
<feature type="transmembrane region" description="Helical" evidence="8">
    <location>
        <begin position="161"/>
        <end position="182"/>
    </location>
</feature>
<keyword evidence="10" id="KW-1185">Reference proteome</keyword>
<evidence type="ECO:0000256" key="4">
    <source>
        <dbReference type="ARBA" id="ARBA00022475"/>
    </source>
</evidence>
<feature type="transmembrane region" description="Helical" evidence="8">
    <location>
        <begin position="95"/>
        <end position="114"/>
    </location>
</feature>
<feature type="transmembrane region" description="Helical" evidence="8">
    <location>
        <begin position="202"/>
        <end position="224"/>
    </location>
</feature>